<feature type="compositionally biased region" description="Basic and acidic residues" evidence="2">
    <location>
        <begin position="63"/>
        <end position="78"/>
    </location>
</feature>
<feature type="region of interest" description="Disordered" evidence="2">
    <location>
        <begin position="49"/>
        <end position="78"/>
    </location>
</feature>
<reference evidence="3" key="1">
    <citation type="submission" date="2022-10" db="EMBL/GenBank/DDBJ databases">
        <title>Culturing micro-colonial fungi from biological soil crusts in the Mojave desert and describing Neophaeococcomyces mojavensis, and introducing the new genera and species Taxawa tesnikishii.</title>
        <authorList>
            <person name="Kurbessoian T."/>
            <person name="Stajich J.E."/>
        </authorList>
    </citation>
    <scope>NUCLEOTIDE SEQUENCE</scope>
    <source>
        <strain evidence="3">TK_35</strain>
    </source>
</reference>
<dbReference type="PANTHER" id="PTHR13349">
    <property type="entry name" value="TRANSLATION MACHINERY-ASSOCIATED PROTEIN 16"/>
    <property type="match status" value="1"/>
</dbReference>
<organism evidence="3 4">
    <name type="scientific">Knufia peltigerae</name>
    <dbReference type="NCBI Taxonomy" id="1002370"/>
    <lineage>
        <taxon>Eukaryota</taxon>
        <taxon>Fungi</taxon>
        <taxon>Dikarya</taxon>
        <taxon>Ascomycota</taxon>
        <taxon>Pezizomycotina</taxon>
        <taxon>Eurotiomycetes</taxon>
        <taxon>Chaetothyriomycetidae</taxon>
        <taxon>Chaetothyriales</taxon>
        <taxon>Trichomeriaceae</taxon>
        <taxon>Knufia</taxon>
    </lineage>
</organism>
<dbReference type="PANTHER" id="PTHR13349:SF2">
    <property type="entry name" value="TRANSLATION MACHINERY-ASSOCIATED PROTEIN 16"/>
    <property type="match status" value="1"/>
</dbReference>
<comment type="similarity">
    <text evidence="1">Belongs to the TMA16 family.</text>
</comment>
<name>A0AA39CYI0_9EURO</name>
<dbReference type="Proteomes" id="UP001172681">
    <property type="component" value="Unassembled WGS sequence"/>
</dbReference>
<comment type="caution">
    <text evidence="3">The sequence shown here is derived from an EMBL/GenBank/DDBJ whole genome shotgun (WGS) entry which is preliminary data.</text>
</comment>
<evidence type="ECO:0000313" key="3">
    <source>
        <dbReference type="EMBL" id="KAJ9638036.1"/>
    </source>
</evidence>
<keyword evidence="4" id="KW-1185">Reference proteome</keyword>
<dbReference type="Pfam" id="PF11176">
    <property type="entry name" value="Tma16"/>
    <property type="match status" value="1"/>
</dbReference>
<dbReference type="InterPro" id="IPR021346">
    <property type="entry name" value="Tma16"/>
</dbReference>
<evidence type="ECO:0000256" key="2">
    <source>
        <dbReference type="SAM" id="MobiDB-lite"/>
    </source>
</evidence>
<dbReference type="GO" id="GO:0005634">
    <property type="term" value="C:nucleus"/>
    <property type="evidence" value="ECO:0007669"/>
    <property type="project" value="TreeGrafter"/>
</dbReference>
<evidence type="ECO:0000256" key="1">
    <source>
        <dbReference type="ARBA" id="ARBA00034127"/>
    </source>
</evidence>
<accession>A0AA39CYI0</accession>
<protein>
    <submittedName>
        <fullName evidence="3">Translation machinery-associated protein 16</fullName>
    </submittedName>
</protein>
<dbReference type="Gene3D" id="1.20.1440.170">
    <property type="entry name" value="Translation machinery-associated protein 16-like"/>
    <property type="match status" value="1"/>
</dbReference>
<sequence>MDAALKSNQIYVDRIAWFKSALEGSVGAVSDEEMHVLTQGFIDRETDQLEEAKSQRRPGRPPSKIEDQIKQRKEGEEREFRGGFWVPELRTDEGRSKLERWTGDWSGLNTLDFVRVVKSGSIKPSSFPPKGLS</sequence>
<gene>
    <name evidence="3" type="primary">TMA16</name>
    <name evidence="3" type="ORF">H2204_004627</name>
</gene>
<dbReference type="EMBL" id="JAPDRN010000023">
    <property type="protein sequence ID" value="KAJ9638036.1"/>
    <property type="molecule type" value="Genomic_DNA"/>
</dbReference>
<proteinExistence type="inferred from homology"/>
<dbReference type="InterPro" id="IPR038356">
    <property type="entry name" value="Tma16_sf"/>
</dbReference>
<evidence type="ECO:0000313" key="4">
    <source>
        <dbReference type="Proteomes" id="UP001172681"/>
    </source>
</evidence>
<dbReference type="AlphaFoldDB" id="A0AA39CYI0"/>